<comment type="caution">
    <text evidence="4">The sequence shown here is derived from an EMBL/GenBank/DDBJ whole genome shotgun (WGS) entry which is preliminary data.</text>
</comment>
<name>A0A4Y2REW7_ARAVE</name>
<dbReference type="InterPro" id="IPR050951">
    <property type="entry name" value="Retrovirus_Pol_polyprotein"/>
</dbReference>
<feature type="domain" description="Reverse transcriptase/retrotransposon-derived protein RNase H-like" evidence="3">
    <location>
        <begin position="44"/>
        <end position="110"/>
    </location>
</feature>
<dbReference type="SUPFAM" id="SSF56672">
    <property type="entry name" value="DNA/RNA polymerases"/>
    <property type="match status" value="1"/>
</dbReference>
<dbReference type="PANTHER" id="PTHR37984:SF5">
    <property type="entry name" value="PROTEIN NYNRIN-LIKE"/>
    <property type="match status" value="1"/>
</dbReference>
<dbReference type="FunFam" id="3.30.70.270:FF:000020">
    <property type="entry name" value="Transposon Tf2-6 polyprotein-like Protein"/>
    <property type="match status" value="1"/>
</dbReference>
<dbReference type="EMBL" id="BGPR01016808">
    <property type="protein sequence ID" value="GBN74201.1"/>
    <property type="molecule type" value="Genomic_DNA"/>
</dbReference>
<gene>
    <name evidence="4" type="primary">Tf2-9_493</name>
    <name evidence="4" type="ORF">AVEN_6402_1</name>
</gene>
<sequence>MSQPTNITELKRFFGIVNFFRKFIPNLADMAEPLHAMLKADATWTPNQEKAFERIKECLSYHPVLSLYDCKKSVYLSADASSYGIGSMLYQIQDSSKRPITHTSKTLSATRAGPIKSGAWCKVDLRGLETNFVKQNNLLHFAIHYIGRLKEYVKMINI</sequence>
<evidence type="ECO:0000313" key="5">
    <source>
        <dbReference type="Proteomes" id="UP000499080"/>
    </source>
</evidence>
<dbReference type="InterPro" id="IPR041577">
    <property type="entry name" value="RT_RNaseH_2"/>
</dbReference>
<evidence type="ECO:0000256" key="2">
    <source>
        <dbReference type="ARBA" id="ARBA00023268"/>
    </source>
</evidence>
<dbReference type="GO" id="GO:0003964">
    <property type="term" value="F:RNA-directed DNA polymerase activity"/>
    <property type="evidence" value="ECO:0007669"/>
    <property type="project" value="UniProtKB-EC"/>
</dbReference>
<dbReference type="PANTHER" id="PTHR37984">
    <property type="entry name" value="PROTEIN CBG26694"/>
    <property type="match status" value="1"/>
</dbReference>
<organism evidence="4 5">
    <name type="scientific">Araneus ventricosus</name>
    <name type="common">Orbweaver spider</name>
    <name type="synonym">Epeira ventricosa</name>
    <dbReference type="NCBI Taxonomy" id="182803"/>
    <lineage>
        <taxon>Eukaryota</taxon>
        <taxon>Metazoa</taxon>
        <taxon>Ecdysozoa</taxon>
        <taxon>Arthropoda</taxon>
        <taxon>Chelicerata</taxon>
        <taxon>Arachnida</taxon>
        <taxon>Araneae</taxon>
        <taxon>Araneomorphae</taxon>
        <taxon>Entelegynae</taxon>
        <taxon>Araneoidea</taxon>
        <taxon>Araneidae</taxon>
        <taxon>Araneus</taxon>
    </lineage>
</organism>
<dbReference type="Gene3D" id="3.30.70.270">
    <property type="match status" value="1"/>
</dbReference>
<dbReference type="Proteomes" id="UP000499080">
    <property type="component" value="Unassembled WGS sequence"/>
</dbReference>
<dbReference type="InterPro" id="IPR043502">
    <property type="entry name" value="DNA/RNA_pol_sf"/>
</dbReference>
<dbReference type="AlphaFoldDB" id="A0A4Y2REW7"/>
<accession>A0A4Y2REW7</accession>
<keyword evidence="2" id="KW-0511">Multifunctional enzyme</keyword>
<reference evidence="4 5" key="1">
    <citation type="journal article" date="2019" name="Sci. Rep.">
        <title>Orb-weaving spider Araneus ventricosus genome elucidates the spidroin gene catalogue.</title>
        <authorList>
            <person name="Kono N."/>
            <person name="Nakamura H."/>
            <person name="Ohtoshi R."/>
            <person name="Moran D.A.P."/>
            <person name="Shinohara A."/>
            <person name="Yoshida Y."/>
            <person name="Fujiwara M."/>
            <person name="Mori M."/>
            <person name="Tomita M."/>
            <person name="Arakawa K."/>
        </authorList>
    </citation>
    <scope>NUCLEOTIDE SEQUENCE [LARGE SCALE GENOMIC DNA]</scope>
</reference>
<evidence type="ECO:0000256" key="1">
    <source>
        <dbReference type="ARBA" id="ARBA00012493"/>
    </source>
</evidence>
<dbReference type="Pfam" id="PF17919">
    <property type="entry name" value="RT_RNaseH_2"/>
    <property type="match status" value="1"/>
</dbReference>
<dbReference type="OrthoDB" id="6513132at2759"/>
<proteinExistence type="predicted"/>
<evidence type="ECO:0000313" key="4">
    <source>
        <dbReference type="EMBL" id="GBN74201.1"/>
    </source>
</evidence>
<protein>
    <recommendedName>
        <fullName evidence="1">RNA-directed DNA polymerase</fullName>
        <ecNumber evidence="1">2.7.7.49</ecNumber>
    </recommendedName>
</protein>
<dbReference type="InterPro" id="IPR043128">
    <property type="entry name" value="Rev_trsase/Diguanyl_cyclase"/>
</dbReference>
<keyword evidence="5" id="KW-1185">Reference proteome</keyword>
<dbReference type="EC" id="2.7.7.49" evidence="1"/>
<evidence type="ECO:0000259" key="3">
    <source>
        <dbReference type="Pfam" id="PF17919"/>
    </source>
</evidence>